<organism evidence="1 2">
    <name type="scientific">Aegilops tauschii subsp. strangulata</name>
    <name type="common">Goatgrass</name>
    <dbReference type="NCBI Taxonomy" id="200361"/>
    <lineage>
        <taxon>Eukaryota</taxon>
        <taxon>Viridiplantae</taxon>
        <taxon>Streptophyta</taxon>
        <taxon>Embryophyta</taxon>
        <taxon>Tracheophyta</taxon>
        <taxon>Spermatophyta</taxon>
        <taxon>Magnoliopsida</taxon>
        <taxon>Liliopsida</taxon>
        <taxon>Poales</taxon>
        <taxon>Poaceae</taxon>
        <taxon>BOP clade</taxon>
        <taxon>Pooideae</taxon>
        <taxon>Triticodae</taxon>
        <taxon>Triticeae</taxon>
        <taxon>Triticinae</taxon>
        <taxon>Aegilops</taxon>
    </lineage>
</organism>
<dbReference type="AlphaFoldDB" id="A0A453IGF1"/>
<reference evidence="1" key="5">
    <citation type="journal article" date="2021" name="G3 (Bethesda)">
        <title>Aegilops tauschii genome assembly Aet v5.0 features greater sequence contiguity and improved annotation.</title>
        <authorList>
            <person name="Wang L."/>
            <person name="Zhu T."/>
            <person name="Rodriguez J.C."/>
            <person name="Deal K.R."/>
            <person name="Dubcovsky J."/>
            <person name="McGuire P.E."/>
            <person name="Lux T."/>
            <person name="Spannagl M."/>
            <person name="Mayer K.F.X."/>
            <person name="Baldrich P."/>
            <person name="Meyers B.C."/>
            <person name="Huo N."/>
            <person name="Gu Y.Q."/>
            <person name="Zhou H."/>
            <person name="Devos K.M."/>
            <person name="Bennetzen J.L."/>
            <person name="Unver T."/>
            <person name="Budak H."/>
            <person name="Gulick P.J."/>
            <person name="Galiba G."/>
            <person name="Kalapos B."/>
            <person name="Nelson D.R."/>
            <person name="Li P."/>
            <person name="You F.M."/>
            <person name="Luo M.C."/>
            <person name="Dvorak J."/>
        </authorList>
    </citation>
    <scope>NUCLEOTIDE SEQUENCE [LARGE SCALE GENOMIC DNA]</scope>
    <source>
        <strain evidence="1">cv. AL8/78</strain>
    </source>
</reference>
<dbReference type="Proteomes" id="UP000015105">
    <property type="component" value="Chromosome 4D"/>
</dbReference>
<dbReference type="EnsemblPlants" id="AET4Gv20550100.14">
    <property type="protein sequence ID" value="AET4Gv20550100.14"/>
    <property type="gene ID" value="AET4Gv20550100"/>
</dbReference>
<proteinExistence type="predicted"/>
<dbReference type="Gramene" id="AET4Gv20550100.14">
    <property type="protein sequence ID" value="AET4Gv20550100.14"/>
    <property type="gene ID" value="AET4Gv20550100"/>
</dbReference>
<protein>
    <submittedName>
        <fullName evidence="1">Uncharacterized protein</fullName>
    </submittedName>
</protein>
<reference evidence="1" key="3">
    <citation type="journal article" date="2017" name="Nature">
        <title>Genome sequence of the progenitor of the wheat D genome Aegilops tauschii.</title>
        <authorList>
            <person name="Luo M.C."/>
            <person name="Gu Y.Q."/>
            <person name="Puiu D."/>
            <person name="Wang H."/>
            <person name="Twardziok S.O."/>
            <person name="Deal K.R."/>
            <person name="Huo N."/>
            <person name="Zhu T."/>
            <person name="Wang L."/>
            <person name="Wang Y."/>
            <person name="McGuire P.E."/>
            <person name="Liu S."/>
            <person name="Long H."/>
            <person name="Ramasamy R.K."/>
            <person name="Rodriguez J.C."/>
            <person name="Van S.L."/>
            <person name="Yuan L."/>
            <person name="Wang Z."/>
            <person name="Xia Z."/>
            <person name="Xiao L."/>
            <person name="Anderson O.D."/>
            <person name="Ouyang S."/>
            <person name="Liang Y."/>
            <person name="Zimin A.V."/>
            <person name="Pertea G."/>
            <person name="Qi P."/>
            <person name="Bennetzen J.L."/>
            <person name="Dai X."/>
            <person name="Dawson M.W."/>
            <person name="Muller H.G."/>
            <person name="Kugler K."/>
            <person name="Rivarola-Duarte L."/>
            <person name="Spannagl M."/>
            <person name="Mayer K.F.X."/>
            <person name="Lu F.H."/>
            <person name="Bevan M.W."/>
            <person name="Leroy P."/>
            <person name="Li P."/>
            <person name="You F.M."/>
            <person name="Sun Q."/>
            <person name="Liu Z."/>
            <person name="Lyons E."/>
            <person name="Wicker T."/>
            <person name="Salzberg S.L."/>
            <person name="Devos K.M."/>
            <person name="Dvorak J."/>
        </authorList>
    </citation>
    <scope>NUCLEOTIDE SEQUENCE [LARGE SCALE GENOMIC DNA]</scope>
    <source>
        <strain evidence="1">cv. AL8/78</strain>
    </source>
</reference>
<sequence length="82" mass="9628">INKHICCSVIFPDMQNTDFFNQPSCSHLQIKRQLGWIQVARMKLLWLMRALRKSSGKVEIKMQHGRRLIESAARCWNLLMAT</sequence>
<name>A0A453IGF1_AEGTS</name>
<reference evidence="2" key="2">
    <citation type="journal article" date="2017" name="Nat. Plants">
        <title>The Aegilops tauschii genome reveals multiple impacts of transposons.</title>
        <authorList>
            <person name="Zhao G."/>
            <person name="Zou C."/>
            <person name="Li K."/>
            <person name="Wang K."/>
            <person name="Li T."/>
            <person name="Gao L."/>
            <person name="Zhang X."/>
            <person name="Wang H."/>
            <person name="Yang Z."/>
            <person name="Liu X."/>
            <person name="Jiang W."/>
            <person name="Mao L."/>
            <person name="Kong X."/>
            <person name="Jiao Y."/>
            <person name="Jia J."/>
        </authorList>
    </citation>
    <scope>NUCLEOTIDE SEQUENCE [LARGE SCALE GENOMIC DNA]</scope>
    <source>
        <strain evidence="2">cv. AL8/78</strain>
    </source>
</reference>
<accession>A0A453IGF1</accession>
<evidence type="ECO:0000313" key="2">
    <source>
        <dbReference type="Proteomes" id="UP000015105"/>
    </source>
</evidence>
<reference evidence="2" key="1">
    <citation type="journal article" date="2014" name="Science">
        <title>Ancient hybridizations among the ancestral genomes of bread wheat.</title>
        <authorList>
            <consortium name="International Wheat Genome Sequencing Consortium,"/>
            <person name="Marcussen T."/>
            <person name="Sandve S.R."/>
            <person name="Heier L."/>
            <person name="Spannagl M."/>
            <person name="Pfeifer M."/>
            <person name="Jakobsen K.S."/>
            <person name="Wulff B.B."/>
            <person name="Steuernagel B."/>
            <person name="Mayer K.F."/>
            <person name="Olsen O.A."/>
        </authorList>
    </citation>
    <scope>NUCLEOTIDE SEQUENCE [LARGE SCALE GENOMIC DNA]</scope>
    <source>
        <strain evidence="2">cv. AL8/78</strain>
    </source>
</reference>
<evidence type="ECO:0000313" key="1">
    <source>
        <dbReference type="EnsemblPlants" id="AET4Gv20550100.14"/>
    </source>
</evidence>
<reference evidence="1" key="4">
    <citation type="submission" date="2019-03" db="UniProtKB">
        <authorList>
            <consortium name="EnsemblPlants"/>
        </authorList>
    </citation>
    <scope>IDENTIFICATION</scope>
</reference>
<keyword evidence="2" id="KW-1185">Reference proteome</keyword>